<evidence type="ECO:0000313" key="4">
    <source>
        <dbReference type="Proteomes" id="UP001177003"/>
    </source>
</evidence>
<reference evidence="3" key="1">
    <citation type="submission" date="2023-04" db="EMBL/GenBank/DDBJ databases">
        <authorList>
            <person name="Vijverberg K."/>
            <person name="Xiong W."/>
            <person name="Schranz E."/>
        </authorList>
    </citation>
    <scope>NUCLEOTIDE SEQUENCE</scope>
</reference>
<accession>A0AA35ZI07</accession>
<feature type="coiled-coil region" evidence="1">
    <location>
        <begin position="70"/>
        <end position="97"/>
    </location>
</feature>
<evidence type="ECO:0000256" key="1">
    <source>
        <dbReference type="SAM" id="Coils"/>
    </source>
</evidence>
<dbReference type="Proteomes" id="UP001177003">
    <property type="component" value="Chromosome 7"/>
</dbReference>
<proteinExistence type="predicted"/>
<organism evidence="3 4">
    <name type="scientific">Lactuca saligna</name>
    <name type="common">Willowleaf lettuce</name>
    <dbReference type="NCBI Taxonomy" id="75948"/>
    <lineage>
        <taxon>Eukaryota</taxon>
        <taxon>Viridiplantae</taxon>
        <taxon>Streptophyta</taxon>
        <taxon>Embryophyta</taxon>
        <taxon>Tracheophyta</taxon>
        <taxon>Spermatophyta</taxon>
        <taxon>Magnoliopsida</taxon>
        <taxon>eudicotyledons</taxon>
        <taxon>Gunneridae</taxon>
        <taxon>Pentapetalae</taxon>
        <taxon>asterids</taxon>
        <taxon>campanulids</taxon>
        <taxon>Asterales</taxon>
        <taxon>Asteraceae</taxon>
        <taxon>Cichorioideae</taxon>
        <taxon>Cichorieae</taxon>
        <taxon>Lactucinae</taxon>
        <taxon>Lactuca</taxon>
    </lineage>
</organism>
<evidence type="ECO:0000313" key="3">
    <source>
        <dbReference type="EMBL" id="CAI9292504.1"/>
    </source>
</evidence>
<keyword evidence="1" id="KW-0175">Coiled coil</keyword>
<dbReference type="EMBL" id="OX465083">
    <property type="protein sequence ID" value="CAI9292504.1"/>
    <property type="molecule type" value="Genomic_DNA"/>
</dbReference>
<feature type="region of interest" description="Disordered" evidence="2">
    <location>
        <begin position="111"/>
        <end position="132"/>
    </location>
</feature>
<sequence length="148" mass="16709">MADKSNSNLSSSNDDVDCYRRVNRAAVDVEFSSDDEGWSSESSGSSRWSVAASLRDLAESMMRREVAELEMMKVREAARIEAENRRLERETELTEMLLKTQLQITSFLCSQTSDRKRKRGEEDDGDSPGSVQREGAMLLSLLQFNLGM</sequence>
<keyword evidence="4" id="KW-1185">Reference proteome</keyword>
<gene>
    <name evidence="3" type="ORF">LSALG_LOCUS31573</name>
</gene>
<name>A0AA35ZI07_LACSI</name>
<dbReference type="AlphaFoldDB" id="A0AA35ZI07"/>
<evidence type="ECO:0000256" key="2">
    <source>
        <dbReference type="SAM" id="MobiDB-lite"/>
    </source>
</evidence>
<protein>
    <submittedName>
        <fullName evidence="3">Uncharacterized protein</fullName>
    </submittedName>
</protein>